<sequence>MSSSDVLSWCPFFRGSECASFSFRRCRPVAFLRMSRPTPPATFKAQATARKNSRADGAAFGRRSEPLRLDARPCDCAVACSLSHTDFTPQRRHCRLPRWPVCKMRLRRIDCRARRALARPGAARQWLDSTHNEDRPASIGFLARCSACCRARASLPGQHAHGVR</sequence>
<organism evidence="1 2">
    <name type="scientific">Exidia glandulosa HHB12029</name>
    <dbReference type="NCBI Taxonomy" id="1314781"/>
    <lineage>
        <taxon>Eukaryota</taxon>
        <taxon>Fungi</taxon>
        <taxon>Dikarya</taxon>
        <taxon>Basidiomycota</taxon>
        <taxon>Agaricomycotina</taxon>
        <taxon>Agaricomycetes</taxon>
        <taxon>Auriculariales</taxon>
        <taxon>Exidiaceae</taxon>
        <taxon>Exidia</taxon>
    </lineage>
</organism>
<name>A0A165Q519_EXIGL</name>
<evidence type="ECO:0000313" key="2">
    <source>
        <dbReference type="Proteomes" id="UP000077266"/>
    </source>
</evidence>
<evidence type="ECO:0000313" key="1">
    <source>
        <dbReference type="EMBL" id="KZW03088.1"/>
    </source>
</evidence>
<reference evidence="1 2" key="1">
    <citation type="journal article" date="2016" name="Mol. Biol. Evol.">
        <title>Comparative Genomics of Early-Diverging Mushroom-Forming Fungi Provides Insights into the Origins of Lignocellulose Decay Capabilities.</title>
        <authorList>
            <person name="Nagy L.G."/>
            <person name="Riley R."/>
            <person name="Tritt A."/>
            <person name="Adam C."/>
            <person name="Daum C."/>
            <person name="Floudas D."/>
            <person name="Sun H."/>
            <person name="Yadav J.S."/>
            <person name="Pangilinan J."/>
            <person name="Larsson K.H."/>
            <person name="Matsuura K."/>
            <person name="Barry K."/>
            <person name="Labutti K."/>
            <person name="Kuo R."/>
            <person name="Ohm R.A."/>
            <person name="Bhattacharya S.S."/>
            <person name="Shirouzu T."/>
            <person name="Yoshinaga Y."/>
            <person name="Martin F.M."/>
            <person name="Grigoriev I.V."/>
            <person name="Hibbett D.S."/>
        </authorList>
    </citation>
    <scope>NUCLEOTIDE SEQUENCE [LARGE SCALE GENOMIC DNA]</scope>
    <source>
        <strain evidence="1 2">HHB12029</strain>
    </source>
</reference>
<protein>
    <submittedName>
        <fullName evidence="1">Uncharacterized protein</fullName>
    </submittedName>
</protein>
<dbReference type="EMBL" id="KV425885">
    <property type="protein sequence ID" value="KZW03088.1"/>
    <property type="molecule type" value="Genomic_DNA"/>
</dbReference>
<dbReference type="Proteomes" id="UP000077266">
    <property type="component" value="Unassembled WGS sequence"/>
</dbReference>
<gene>
    <name evidence="1" type="ORF">EXIGLDRAFT_320270</name>
</gene>
<proteinExistence type="predicted"/>
<keyword evidence="2" id="KW-1185">Reference proteome</keyword>
<accession>A0A165Q519</accession>
<dbReference type="AlphaFoldDB" id="A0A165Q519"/>
<dbReference type="InParanoid" id="A0A165Q519"/>